<dbReference type="PANTHER" id="PTHR48051">
    <property type="match status" value="1"/>
</dbReference>
<dbReference type="PANTHER" id="PTHR48051:SF46">
    <property type="entry name" value="LEUCINE RICH REPEAT-CONTAINING DOMAIN PROTEIN"/>
    <property type="match status" value="1"/>
</dbReference>
<name>A0AAP5GZJ6_PAEAM</name>
<dbReference type="Gene3D" id="3.80.10.10">
    <property type="entry name" value="Ribonuclease Inhibitor"/>
    <property type="match status" value="1"/>
</dbReference>
<comment type="caution">
    <text evidence="3">The sequence shown here is derived from an EMBL/GenBank/DDBJ whole genome shotgun (WGS) entry which is preliminary data.</text>
</comment>
<organism evidence="3 4">
    <name type="scientific">Paenibacillus amylolyticus</name>
    <dbReference type="NCBI Taxonomy" id="1451"/>
    <lineage>
        <taxon>Bacteria</taxon>
        <taxon>Bacillati</taxon>
        <taxon>Bacillota</taxon>
        <taxon>Bacilli</taxon>
        <taxon>Bacillales</taxon>
        <taxon>Paenibacillaceae</taxon>
        <taxon>Paenibacillus</taxon>
    </lineage>
</organism>
<evidence type="ECO:0000256" key="2">
    <source>
        <dbReference type="ARBA" id="ARBA00022737"/>
    </source>
</evidence>
<dbReference type="GO" id="GO:0005737">
    <property type="term" value="C:cytoplasm"/>
    <property type="evidence" value="ECO:0007669"/>
    <property type="project" value="TreeGrafter"/>
</dbReference>
<accession>A0AAP5GZJ6</accession>
<proteinExistence type="predicted"/>
<sequence length="360" mass="41404">MTTVSLYTDPRENTYDQIIDELIEKTDRFLIVDRGYAIDDPPKRVAQVLEQLEPYLIEVFTMDEAMVRERFMYNNKIDSHAMYSSGSYYIYSCTPESGQVLKQEATRFGDWLYPSLPDDLCFLKEDGSDYFYTVAHEGMYGMGITEEEASKLMERIPGLFFKLQRHEQFDCFLDDAIQHQTDRLNITGYLLSEIPDRIRELTQLKELEVFEQHVSELPPAFFELTALEKLTIMTADLKGIPQDIGKLTQLKELTIYGGSAFHVEPGWKPKPKHELELRHLPAEIGNLTELVSLSISYSGIRELPPELENLKKLKLLNITNSLIEGTPDVVSRMHWLEHVSLSGHSLGLSEEALLTEEEIE</sequence>
<evidence type="ECO:0000313" key="3">
    <source>
        <dbReference type="EMBL" id="MDR6722008.1"/>
    </source>
</evidence>
<evidence type="ECO:0000313" key="4">
    <source>
        <dbReference type="Proteomes" id="UP001254832"/>
    </source>
</evidence>
<evidence type="ECO:0008006" key="5">
    <source>
        <dbReference type="Google" id="ProtNLM"/>
    </source>
</evidence>
<dbReference type="AlphaFoldDB" id="A0AAP5GZJ6"/>
<dbReference type="InterPro" id="IPR032675">
    <property type="entry name" value="LRR_dom_sf"/>
</dbReference>
<evidence type="ECO:0000256" key="1">
    <source>
        <dbReference type="ARBA" id="ARBA00022614"/>
    </source>
</evidence>
<reference evidence="3" key="1">
    <citation type="submission" date="2023-07" db="EMBL/GenBank/DDBJ databases">
        <title>Sorghum-associated microbial communities from plants grown in Nebraska, USA.</title>
        <authorList>
            <person name="Schachtman D."/>
        </authorList>
    </citation>
    <scope>NUCLEOTIDE SEQUENCE</scope>
    <source>
        <strain evidence="3">BE80</strain>
    </source>
</reference>
<dbReference type="EMBL" id="JAVDTR010000001">
    <property type="protein sequence ID" value="MDR6722008.1"/>
    <property type="molecule type" value="Genomic_DNA"/>
</dbReference>
<keyword evidence="2" id="KW-0677">Repeat</keyword>
<dbReference type="SUPFAM" id="SSF52058">
    <property type="entry name" value="L domain-like"/>
    <property type="match status" value="1"/>
</dbReference>
<dbReference type="Proteomes" id="UP001254832">
    <property type="component" value="Unassembled WGS sequence"/>
</dbReference>
<dbReference type="InterPro" id="IPR050216">
    <property type="entry name" value="LRR_domain-containing"/>
</dbReference>
<dbReference type="RefSeq" id="WP_056689745.1">
    <property type="nucleotide sequence ID" value="NZ_JAVDTR010000001.1"/>
</dbReference>
<protein>
    <recommendedName>
        <fullName evidence="5">Leucine-rich repeat domain-containing protein</fullName>
    </recommendedName>
</protein>
<gene>
    <name evidence="3" type="ORF">J2W91_000456</name>
</gene>
<keyword evidence="1" id="KW-0433">Leucine-rich repeat</keyword>